<comment type="caution">
    <text evidence="3">The sequence shown here is derived from an EMBL/GenBank/DDBJ whole genome shotgun (WGS) entry which is preliminary data.</text>
</comment>
<dbReference type="eggNOG" id="COG5015">
    <property type="taxonomic scope" value="Bacteria"/>
</dbReference>
<dbReference type="Proteomes" id="UP000093795">
    <property type="component" value="Unassembled WGS sequence"/>
</dbReference>
<dbReference type="InterPro" id="IPR052019">
    <property type="entry name" value="F420H2_bilvrd_red/Heme_oxyg"/>
</dbReference>
<evidence type="ECO:0000313" key="4">
    <source>
        <dbReference type="Proteomes" id="UP000093795"/>
    </source>
</evidence>
<evidence type="ECO:0000313" key="3">
    <source>
        <dbReference type="EMBL" id="OBI74224.1"/>
    </source>
</evidence>
<dbReference type="EMBL" id="LZKQ01000309">
    <property type="protein sequence ID" value="OBI74224.1"/>
    <property type="molecule type" value="Genomic_DNA"/>
</dbReference>
<feature type="transmembrane region" description="Helical" evidence="2">
    <location>
        <begin position="14"/>
        <end position="36"/>
    </location>
</feature>
<reference evidence="3 4" key="1">
    <citation type="submission" date="2016-06" db="EMBL/GenBank/DDBJ databases">
        <authorList>
            <person name="Kjaerup R.B."/>
            <person name="Dalgaard T.S."/>
            <person name="Juul-Madsen H.R."/>
        </authorList>
    </citation>
    <scope>NUCLEOTIDE SEQUENCE [LARGE SCALE GENOMIC DNA]</scope>
    <source>
        <strain evidence="3 4">1081914.2</strain>
    </source>
</reference>
<dbReference type="AlphaFoldDB" id="A0A1A3BGR4"/>
<dbReference type="GO" id="GO:0005829">
    <property type="term" value="C:cytosol"/>
    <property type="evidence" value="ECO:0007669"/>
    <property type="project" value="TreeGrafter"/>
</dbReference>
<evidence type="ECO:0000256" key="1">
    <source>
        <dbReference type="ARBA" id="ARBA00023002"/>
    </source>
</evidence>
<gene>
    <name evidence="3" type="ORF">A9X01_05960</name>
</gene>
<dbReference type="InterPro" id="IPR019965">
    <property type="entry name" value="PPOX_F420-dep_Rv2061_put"/>
</dbReference>
<evidence type="ECO:0000256" key="2">
    <source>
        <dbReference type="SAM" id="Phobius"/>
    </source>
</evidence>
<dbReference type="GO" id="GO:0016627">
    <property type="term" value="F:oxidoreductase activity, acting on the CH-CH group of donors"/>
    <property type="evidence" value="ECO:0007669"/>
    <property type="project" value="TreeGrafter"/>
</dbReference>
<accession>A0A1A3BGR4</accession>
<dbReference type="GO" id="GO:0070967">
    <property type="term" value="F:coenzyme F420 binding"/>
    <property type="evidence" value="ECO:0007669"/>
    <property type="project" value="TreeGrafter"/>
</dbReference>
<dbReference type="InterPro" id="IPR012349">
    <property type="entry name" value="Split_barrel_FMN-bd"/>
</dbReference>
<name>A0A1A3BGR4_MYCAS</name>
<sequence length="287" mass="31075">MRKSRRSSTTATRLAMVAATALTGVFTFGIGIWCLVDPASFAGIVQFPTHQHFLHDLGAFQLGLGVALLLALIWADALATALAAMIVANTVHTVNHVVDLPLGGSVAQAWLLGAMTVLLVTAFVLRLQQLDYVLGVVAPASDRKLAPFVRQKTINLTTFRKDGTAGTSPVSIVVDGDRAYFRSFERSLKVRRLRRNPHVEFGAATGKGKPVGPVQPGAVRLLEGAEYREAARLLRRKYPFLHGILVPTAHRLMRSKFGRTVHAELVPASPEAAQGPTQISGYARTRR</sequence>
<keyword evidence="2" id="KW-1133">Transmembrane helix</keyword>
<proteinExistence type="predicted"/>
<feature type="transmembrane region" description="Helical" evidence="2">
    <location>
        <begin position="107"/>
        <end position="125"/>
    </location>
</feature>
<keyword evidence="1" id="KW-0560">Oxidoreductase</keyword>
<keyword evidence="2" id="KW-0472">Membrane</keyword>
<feature type="transmembrane region" description="Helical" evidence="2">
    <location>
        <begin position="57"/>
        <end position="87"/>
    </location>
</feature>
<dbReference type="SUPFAM" id="SSF50475">
    <property type="entry name" value="FMN-binding split barrel"/>
    <property type="match status" value="1"/>
</dbReference>
<dbReference type="Gene3D" id="2.30.110.10">
    <property type="entry name" value="Electron Transport, Fmn-binding Protein, Chain A"/>
    <property type="match status" value="1"/>
</dbReference>
<organism evidence="3 4">
    <name type="scientific">Mycobacterium asiaticum</name>
    <dbReference type="NCBI Taxonomy" id="1790"/>
    <lineage>
        <taxon>Bacteria</taxon>
        <taxon>Bacillati</taxon>
        <taxon>Actinomycetota</taxon>
        <taxon>Actinomycetes</taxon>
        <taxon>Mycobacteriales</taxon>
        <taxon>Mycobacteriaceae</taxon>
        <taxon>Mycobacterium</taxon>
    </lineage>
</organism>
<dbReference type="PANTHER" id="PTHR35176">
    <property type="entry name" value="HEME OXYGENASE HI_0854-RELATED"/>
    <property type="match status" value="1"/>
</dbReference>
<dbReference type="PANTHER" id="PTHR35176:SF11">
    <property type="entry name" value="PYRIDOXAMINE 5'-PHOSPHATE OXIDASE FAMILY PROTEIN"/>
    <property type="match status" value="1"/>
</dbReference>
<dbReference type="NCBIfam" id="TIGR03666">
    <property type="entry name" value="Rv2061_F420"/>
    <property type="match status" value="1"/>
</dbReference>
<dbReference type="STRING" id="1790.A5645_18745"/>
<protein>
    <submittedName>
        <fullName evidence="3">PPOX class F420-dependent enzyme</fullName>
    </submittedName>
</protein>
<keyword evidence="2" id="KW-0812">Transmembrane</keyword>